<evidence type="ECO:0000313" key="1">
    <source>
        <dbReference type="EMBL" id="GFY02807.1"/>
    </source>
</evidence>
<reference evidence="1" key="1">
    <citation type="submission" date="2020-08" db="EMBL/GenBank/DDBJ databases">
        <title>Multicomponent nature underlies the extraordinary mechanical properties of spider dragline silk.</title>
        <authorList>
            <person name="Kono N."/>
            <person name="Nakamura H."/>
            <person name="Mori M."/>
            <person name="Yoshida Y."/>
            <person name="Ohtoshi R."/>
            <person name="Malay A.D."/>
            <person name="Moran D.A.P."/>
            <person name="Tomita M."/>
            <person name="Numata K."/>
            <person name="Arakawa K."/>
        </authorList>
    </citation>
    <scope>NUCLEOTIDE SEQUENCE</scope>
</reference>
<dbReference type="Proteomes" id="UP000887159">
    <property type="component" value="Unassembled WGS sequence"/>
</dbReference>
<gene>
    <name evidence="1" type="ORF">TNCV_3506871</name>
</gene>
<organism evidence="1 2">
    <name type="scientific">Trichonephila clavipes</name>
    <name type="common">Golden silk orbweaver</name>
    <name type="synonym">Nephila clavipes</name>
    <dbReference type="NCBI Taxonomy" id="2585209"/>
    <lineage>
        <taxon>Eukaryota</taxon>
        <taxon>Metazoa</taxon>
        <taxon>Ecdysozoa</taxon>
        <taxon>Arthropoda</taxon>
        <taxon>Chelicerata</taxon>
        <taxon>Arachnida</taxon>
        <taxon>Araneae</taxon>
        <taxon>Araneomorphae</taxon>
        <taxon>Entelegynae</taxon>
        <taxon>Araneoidea</taxon>
        <taxon>Nephilidae</taxon>
        <taxon>Trichonephila</taxon>
    </lineage>
</organism>
<dbReference type="AlphaFoldDB" id="A0A8X6RVX6"/>
<comment type="caution">
    <text evidence="1">The sequence shown here is derived from an EMBL/GenBank/DDBJ whole genome shotgun (WGS) entry which is preliminary data.</text>
</comment>
<name>A0A8X6RVX6_TRICX</name>
<proteinExistence type="predicted"/>
<accession>A0A8X6RVX6</accession>
<protein>
    <submittedName>
        <fullName evidence="1">Uncharacterized protein</fullName>
    </submittedName>
</protein>
<sequence length="122" mass="13649">MPDDCILDTPWPGVALKVLERENFSSGAFRDGQSESDIRSKKFSVNRLQDNIGVPMIVNEQLEPPPAWLQTRPAQSATMPEWRTTTCSNSLDFISTRLTTSSVGTRRLGIKWSKNQAQALVK</sequence>
<dbReference type="EMBL" id="BMAU01021233">
    <property type="protein sequence ID" value="GFY02807.1"/>
    <property type="molecule type" value="Genomic_DNA"/>
</dbReference>
<evidence type="ECO:0000313" key="2">
    <source>
        <dbReference type="Proteomes" id="UP000887159"/>
    </source>
</evidence>
<keyword evidence="2" id="KW-1185">Reference proteome</keyword>